<accession>A0A8H8NRT5</accession>
<dbReference type="RefSeq" id="XP_043177682.1">
    <property type="nucleotide sequence ID" value="XM_043325263.1"/>
</dbReference>
<dbReference type="AlphaFoldDB" id="A0A8H8NRT5"/>
<sequence>MSLRQAPSQPAADESDMHIRRMVEEAIEMDYGKGRYSCVGEERRLEMPRLAHAFRSRLDRLHFRSSFLMTLLKNLDAGRCAGLPAPHTRSPNH</sequence>
<gene>
    <name evidence="1" type="ORF">RhiXN_05447</name>
</gene>
<dbReference type="KEGG" id="rsx:RhiXN_05447"/>
<reference evidence="1" key="1">
    <citation type="submission" date="2020-05" db="EMBL/GenBank/DDBJ databases">
        <title>Evolutionary and genomic comparisons of hybrid uninucleate and nonhybrid Rhizoctonia fungi.</title>
        <authorList>
            <person name="Li C."/>
            <person name="Chen X."/>
        </authorList>
    </citation>
    <scope>NUCLEOTIDE SEQUENCE</scope>
    <source>
        <strain evidence="1">AG-1 IA</strain>
    </source>
</reference>
<evidence type="ECO:0000313" key="1">
    <source>
        <dbReference type="EMBL" id="QRW17445.1"/>
    </source>
</evidence>
<dbReference type="EMBL" id="CP059659">
    <property type="protein sequence ID" value="QRW17445.1"/>
    <property type="molecule type" value="Genomic_DNA"/>
</dbReference>
<protein>
    <submittedName>
        <fullName evidence="1">Uncharacterized protein</fullName>
    </submittedName>
</protein>
<dbReference type="GeneID" id="67027726"/>
<name>A0A8H8NRT5_9AGAM</name>
<organism evidence="1 2">
    <name type="scientific">Rhizoctonia solani</name>
    <dbReference type="NCBI Taxonomy" id="456999"/>
    <lineage>
        <taxon>Eukaryota</taxon>
        <taxon>Fungi</taxon>
        <taxon>Dikarya</taxon>
        <taxon>Basidiomycota</taxon>
        <taxon>Agaricomycotina</taxon>
        <taxon>Agaricomycetes</taxon>
        <taxon>Cantharellales</taxon>
        <taxon>Ceratobasidiaceae</taxon>
        <taxon>Rhizoctonia</taxon>
    </lineage>
</organism>
<proteinExistence type="predicted"/>
<dbReference type="Proteomes" id="UP000650533">
    <property type="component" value="Chromosome 2"/>
</dbReference>
<evidence type="ECO:0000313" key="2">
    <source>
        <dbReference type="Proteomes" id="UP000650533"/>
    </source>
</evidence>